<evidence type="ECO:0000256" key="1">
    <source>
        <dbReference type="SAM" id="MobiDB-lite"/>
    </source>
</evidence>
<dbReference type="EMBL" id="HBEF01013921">
    <property type="protein sequence ID" value="CAD8336587.1"/>
    <property type="molecule type" value="Transcribed_RNA"/>
</dbReference>
<protein>
    <recommendedName>
        <fullName evidence="2">Thioredoxin domain-containing protein</fullName>
    </recommendedName>
</protein>
<dbReference type="AlphaFoldDB" id="A0A7R9WWV4"/>
<feature type="domain" description="Thioredoxin" evidence="2">
    <location>
        <begin position="118"/>
        <end position="204"/>
    </location>
</feature>
<feature type="compositionally biased region" description="Basic and acidic residues" evidence="1">
    <location>
        <begin position="51"/>
        <end position="61"/>
    </location>
</feature>
<feature type="region of interest" description="Disordered" evidence="1">
    <location>
        <begin position="29"/>
        <end position="75"/>
    </location>
</feature>
<dbReference type="InterPro" id="IPR036249">
    <property type="entry name" value="Thioredoxin-like_sf"/>
</dbReference>
<evidence type="ECO:0000313" key="3">
    <source>
        <dbReference type="EMBL" id="CAD8336587.1"/>
    </source>
</evidence>
<dbReference type="SUPFAM" id="SSF52833">
    <property type="entry name" value="Thioredoxin-like"/>
    <property type="match status" value="1"/>
</dbReference>
<dbReference type="Gene3D" id="3.40.30.10">
    <property type="entry name" value="Glutaredoxin"/>
    <property type="match status" value="1"/>
</dbReference>
<reference evidence="3" key="1">
    <citation type="submission" date="2021-01" db="EMBL/GenBank/DDBJ databases">
        <authorList>
            <person name="Corre E."/>
            <person name="Pelletier E."/>
            <person name="Niang G."/>
            <person name="Scheremetjew M."/>
            <person name="Finn R."/>
            <person name="Kale V."/>
            <person name="Holt S."/>
            <person name="Cochrane G."/>
            <person name="Meng A."/>
            <person name="Brown T."/>
            <person name="Cohen L."/>
        </authorList>
    </citation>
    <scope>NUCLEOTIDE SEQUENCE</scope>
    <source>
        <strain evidence="3">CCMP3328</strain>
    </source>
</reference>
<gene>
    <name evidence="3" type="ORF">CAUS1442_LOCUS8715</name>
</gene>
<dbReference type="CDD" id="cd02961">
    <property type="entry name" value="PDI_a_family"/>
    <property type="match status" value="1"/>
</dbReference>
<organism evidence="3">
    <name type="scientific">Craspedostauros australis</name>
    <dbReference type="NCBI Taxonomy" id="1486917"/>
    <lineage>
        <taxon>Eukaryota</taxon>
        <taxon>Sar</taxon>
        <taxon>Stramenopiles</taxon>
        <taxon>Ochrophyta</taxon>
        <taxon>Bacillariophyta</taxon>
        <taxon>Bacillariophyceae</taxon>
        <taxon>Bacillariophycidae</taxon>
        <taxon>Naviculales</taxon>
        <taxon>Naviculaceae</taxon>
        <taxon>Craspedostauros</taxon>
    </lineage>
</organism>
<dbReference type="Pfam" id="PF00085">
    <property type="entry name" value="Thioredoxin"/>
    <property type="match status" value="1"/>
</dbReference>
<sequence length="246" mass="28077">MVAIKLFAYSCGTCDAKVCHVQLQHKHRQQQASNATQDSNTSTNIDDYDDGLQKPSERGTNDRNPTVGDRGLDAKNSNATECTRLCTYTHHFSLQQRRQQQPQRRCMILHRTCSGRRFYAPWCKSCKKLDIHFNNLASKIGDGVVARQMVKGDVRFAQIAFGDATRELMENLKIAGLPTMQLYHRDHKLWNVAGHTNTKSLQSELGRLEALSQNDLEEYGEEIDDGVLNEAVEDSMYDYSFLNEEW</sequence>
<proteinExistence type="predicted"/>
<evidence type="ECO:0000259" key="2">
    <source>
        <dbReference type="Pfam" id="PF00085"/>
    </source>
</evidence>
<name>A0A7R9WWV4_9STRA</name>
<dbReference type="InterPro" id="IPR013766">
    <property type="entry name" value="Thioredoxin_domain"/>
</dbReference>
<accession>A0A7R9WWV4</accession>
<feature type="compositionally biased region" description="Polar residues" evidence="1">
    <location>
        <begin position="30"/>
        <end position="45"/>
    </location>
</feature>